<dbReference type="Pfam" id="PF00578">
    <property type="entry name" value="AhpC-TSA"/>
    <property type="match status" value="1"/>
</dbReference>
<dbReference type="InterPro" id="IPR013766">
    <property type="entry name" value="Thioredoxin_domain"/>
</dbReference>
<comment type="catalytic activity">
    <reaction evidence="11">
        <text>a hydroperoxide + [thioredoxin]-dithiol = an alcohol + [thioredoxin]-disulfide + H2O</text>
        <dbReference type="Rhea" id="RHEA:62620"/>
        <dbReference type="Rhea" id="RHEA-COMP:10698"/>
        <dbReference type="Rhea" id="RHEA-COMP:10700"/>
        <dbReference type="ChEBI" id="CHEBI:15377"/>
        <dbReference type="ChEBI" id="CHEBI:29950"/>
        <dbReference type="ChEBI" id="CHEBI:30879"/>
        <dbReference type="ChEBI" id="CHEBI:35924"/>
        <dbReference type="ChEBI" id="CHEBI:50058"/>
        <dbReference type="EC" id="1.11.1.24"/>
    </reaction>
</comment>
<keyword evidence="6" id="KW-1015">Disulfide bond</keyword>
<reference evidence="13 14" key="1">
    <citation type="submission" date="2021-04" db="EMBL/GenBank/DDBJ databases">
        <title>Genomics, taxonomy and metabolism of representatives of sulfur bacteria of the genus Thiothrix: Thiothrix fructosivorans QT, Thiothrix unzii A1T and three new species, Thiothrix subterranea sp. nov., Thiothrix litoralis sp. nov. and 'Candidatus Thiothrix anitrata' sp. nov.</title>
        <authorList>
            <person name="Ravin N.V."/>
            <person name="Smolyakov D."/>
            <person name="Rudenko T.S."/>
            <person name="Mardanov A.V."/>
            <person name="Beletsky A.V."/>
            <person name="Markov N.D."/>
            <person name="Fomenkov A.I."/>
            <person name="Roberts R.J."/>
            <person name="Karnachuk O.V."/>
            <person name="Novikov A."/>
            <person name="Grabovich M.Y."/>
        </authorList>
    </citation>
    <scope>NUCLEOTIDE SEQUENCE [LARGE SCALE GENOMIC DNA]</scope>
    <source>
        <strain evidence="13 14">AS</strain>
    </source>
</reference>
<protein>
    <recommendedName>
        <fullName evidence="2">thioredoxin-dependent peroxiredoxin</fullName>
        <ecNumber evidence="2">1.11.1.24</ecNumber>
    </recommendedName>
    <alternativeName>
        <fullName evidence="8">Thioredoxin peroxidase</fullName>
    </alternativeName>
    <alternativeName>
        <fullName evidence="10">Thioredoxin-dependent peroxiredoxin Bcp</fullName>
    </alternativeName>
</protein>
<evidence type="ECO:0000256" key="4">
    <source>
        <dbReference type="ARBA" id="ARBA00022862"/>
    </source>
</evidence>
<organism evidence="13 14">
    <name type="scientific">Thiothrix litoralis</name>
    <dbReference type="NCBI Taxonomy" id="2891210"/>
    <lineage>
        <taxon>Bacteria</taxon>
        <taxon>Pseudomonadati</taxon>
        <taxon>Pseudomonadota</taxon>
        <taxon>Gammaproteobacteria</taxon>
        <taxon>Thiotrichales</taxon>
        <taxon>Thiotrichaceae</taxon>
        <taxon>Thiothrix</taxon>
    </lineage>
</organism>
<dbReference type="EC" id="1.11.1.24" evidence="2"/>
<evidence type="ECO:0000313" key="14">
    <source>
        <dbReference type="Proteomes" id="UP000672039"/>
    </source>
</evidence>
<keyword evidence="14" id="KW-1185">Reference proteome</keyword>
<comment type="similarity">
    <text evidence="9">Belongs to the peroxiredoxin family. BCP/PrxQ subfamily.</text>
</comment>
<keyword evidence="7" id="KW-0676">Redox-active center</keyword>
<keyword evidence="3" id="KW-0575">Peroxidase</keyword>
<dbReference type="Gene3D" id="3.40.30.10">
    <property type="entry name" value="Glutaredoxin"/>
    <property type="match status" value="1"/>
</dbReference>
<evidence type="ECO:0000256" key="1">
    <source>
        <dbReference type="ARBA" id="ARBA00003330"/>
    </source>
</evidence>
<evidence type="ECO:0000313" key="13">
    <source>
        <dbReference type="EMBL" id="QTR45458.1"/>
    </source>
</evidence>
<dbReference type="CDD" id="cd02970">
    <property type="entry name" value="PRX_like2"/>
    <property type="match status" value="1"/>
</dbReference>
<proteinExistence type="inferred from homology"/>
<evidence type="ECO:0000259" key="12">
    <source>
        <dbReference type="PROSITE" id="PS51352"/>
    </source>
</evidence>
<evidence type="ECO:0000256" key="11">
    <source>
        <dbReference type="ARBA" id="ARBA00049091"/>
    </source>
</evidence>
<sequence>MTLLSTELEQFKTNQRKNISAKVLGQLEEAIEGLKHSNHFSRRLRTGDTAPDFALTNCHGQTFTLANVLREAPVVLSFFRGGWCGYDTLELQHLQRIRAQINECGARLLCIAPAKPENLSAVQREYGLDFDLLFDEANRVGELFGIAYPIPQIVRTIYEAFDLELPEENGDDSYRLPLPVTYVINQEGTVVLDYFNHDYTQRLEPSDILEMLMGMQVRCVARITAR</sequence>
<evidence type="ECO:0000256" key="9">
    <source>
        <dbReference type="ARBA" id="ARBA00038489"/>
    </source>
</evidence>
<dbReference type="RefSeq" id="WP_210221869.1">
    <property type="nucleotide sequence ID" value="NZ_CP072801.1"/>
</dbReference>
<dbReference type="InterPro" id="IPR050924">
    <property type="entry name" value="Peroxiredoxin_BCP/PrxQ"/>
</dbReference>
<dbReference type="SUPFAM" id="SSF52833">
    <property type="entry name" value="Thioredoxin-like"/>
    <property type="match status" value="1"/>
</dbReference>
<accession>A0ABX7WTB1</accession>
<dbReference type="PANTHER" id="PTHR42801:SF7">
    <property type="entry name" value="SLL1159 PROTEIN"/>
    <property type="match status" value="1"/>
</dbReference>
<evidence type="ECO:0000256" key="7">
    <source>
        <dbReference type="ARBA" id="ARBA00023284"/>
    </source>
</evidence>
<feature type="domain" description="Thioredoxin" evidence="12">
    <location>
        <begin position="44"/>
        <end position="217"/>
    </location>
</feature>
<keyword evidence="4" id="KW-0049">Antioxidant</keyword>
<evidence type="ECO:0000256" key="10">
    <source>
        <dbReference type="ARBA" id="ARBA00042639"/>
    </source>
</evidence>
<comment type="function">
    <text evidence="1">Thiol-specific peroxidase that catalyzes the reduction of hydrogen peroxide and organic hydroperoxides to water and alcohols, respectively. Plays a role in cell protection against oxidative stress by detoxifying peroxides and as sensor of hydrogen peroxide-mediated signaling events.</text>
</comment>
<evidence type="ECO:0000256" key="8">
    <source>
        <dbReference type="ARBA" id="ARBA00032824"/>
    </source>
</evidence>
<dbReference type="PROSITE" id="PS51352">
    <property type="entry name" value="THIOREDOXIN_2"/>
    <property type="match status" value="1"/>
</dbReference>
<evidence type="ECO:0000256" key="6">
    <source>
        <dbReference type="ARBA" id="ARBA00023157"/>
    </source>
</evidence>
<dbReference type="InterPro" id="IPR000866">
    <property type="entry name" value="AhpC/TSA"/>
</dbReference>
<dbReference type="EMBL" id="CP072801">
    <property type="protein sequence ID" value="QTR45458.1"/>
    <property type="molecule type" value="Genomic_DNA"/>
</dbReference>
<gene>
    <name evidence="13" type="ORF">J9253_15820</name>
</gene>
<dbReference type="Proteomes" id="UP000672039">
    <property type="component" value="Chromosome"/>
</dbReference>
<evidence type="ECO:0000256" key="2">
    <source>
        <dbReference type="ARBA" id="ARBA00013017"/>
    </source>
</evidence>
<keyword evidence="5" id="KW-0560">Oxidoreductase</keyword>
<dbReference type="InterPro" id="IPR036249">
    <property type="entry name" value="Thioredoxin-like_sf"/>
</dbReference>
<evidence type="ECO:0000256" key="3">
    <source>
        <dbReference type="ARBA" id="ARBA00022559"/>
    </source>
</evidence>
<evidence type="ECO:0000256" key="5">
    <source>
        <dbReference type="ARBA" id="ARBA00023002"/>
    </source>
</evidence>
<name>A0ABX7WTB1_9GAMM</name>
<dbReference type="PANTHER" id="PTHR42801">
    <property type="entry name" value="THIOREDOXIN-DEPENDENT PEROXIDE REDUCTASE"/>
    <property type="match status" value="1"/>
</dbReference>